<evidence type="ECO:0000256" key="1">
    <source>
        <dbReference type="SAM" id="MobiDB-lite"/>
    </source>
</evidence>
<protein>
    <submittedName>
        <fullName evidence="2">Unannotated protein</fullName>
    </submittedName>
</protein>
<name>A0A6J5ZDQ2_9ZZZZ</name>
<gene>
    <name evidence="2" type="ORF">UFOPK3547_00558</name>
</gene>
<reference evidence="2" key="1">
    <citation type="submission" date="2020-05" db="EMBL/GenBank/DDBJ databases">
        <authorList>
            <person name="Chiriac C."/>
            <person name="Salcher M."/>
            <person name="Ghai R."/>
            <person name="Kavagutti S V."/>
        </authorList>
    </citation>
    <scope>NUCLEOTIDE SEQUENCE</scope>
</reference>
<evidence type="ECO:0000313" key="2">
    <source>
        <dbReference type="EMBL" id="CAB4340804.1"/>
    </source>
</evidence>
<dbReference type="AlphaFoldDB" id="A0A6J5ZDQ2"/>
<accession>A0A6J5ZDQ2</accession>
<organism evidence="2">
    <name type="scientific">freshwater metagenome</name>
    <dbReference type="NCBI Taxonomy" id="449393"/>
    <lineage>
        <taxon>unclassified sequences</taxon>
        <taxon>metagenomes</taxon>
        <taxon>ecological metagenomes</taxon>
    </lineage>
</organism>
<dbReference type="EMBL" id="CAESAN010000033">
    <property type="protein sequence ID" value="CAB4340804.1"/>
    <property type="molecule type" value="Genomic_DNA"/>
</dbReference>
<proteinExistence type="predicted"/>
<sequence>MLKNPCPLGLHPVGRRLRAAVAGRADFAAPSLGCGFINRAALGEHNSVDAVGQPRDHIAAFNILGNREGVALDRVAKPGAAAERRQRQVALSHCLGHRQRPLVEVAVAVHKHHLRFLGVAVHDGVGRALGDQIEEVGAADVVAVAGRTRVAAPEPGLHRDRAVPHVLNFEERRPPAEPQRFPAGASAEAARPGGRGLDCGAKEDERLVDLPGLEVAHVSLRVEHRGCVVKAVREGLSAAADARHRKVRHRGLIAVLVDAPALECVGRHCVWRQHLL</sequence>
<feature type="region of interest" description="Disordered" evidence="1">
    <location>
        <begin position="173"/>
        <end position="194"/>
    </location>
</feature>